<dbReference type="PANTHER" id="PTHR39337:SF1">
    <property type="entry name" value="BLR5642 PROTEIN"/>
    <property type="match status" value="1"/>
</dbReference>
<dbReference type="RefSeq" id="WP_223675631.1">
    <property type="nucleotide sequence ID" value="NZ_JAINZW010000002.1"/>
</dbReference>
<dbReference type="InterPro" id="IPR014519">
    <property type="entry name" value="UCP024492"/>
</dbReference>
<dbReference type="Proteomes" id="UP001430954">
    <property type="component" value="Unassembled WGS sequence"/>
</dbReference>
<organism evidence="1 2">
    <name type="scientific">Novilysobacter selenitireducens</name>
    <dbReference type="NCBI Taxonomy" id="2872639"/>
    <lineage>
        <taxon>Bacteria</taxon>
        <taxon>Pseudomonadati</taxon>
        <taxon>Pseudomonadota</taxon>
        <taxon>Gammaproteobacteria</taxon>
        <taxon>Lysobacterales</taxon>
        <taxon>Lysobacteraceae</taxon>
        <taxon>Novilysobacter</taxon>
    </lineage>
</organism>
<dbReference type="PIRSF" id="PIRSF024492">
    <property type="entry name" value="UCP024492"/>
    <property type="match status" value="1"/>
</dbReference>
<dbReference type="EMBL" id="JAINZW010000002">
    <property type="protein sequence ID" value="MBZ4039269.1"/>
    <property type="molecule type" value="Genomic_DNA"/>
</dbReference>
<reference evidence="1 2" key="1">
    <citation type="submission" date="2021-09" db="EMBL/GenBank/DDBJ databases">
        <title>Lysobacter sp. 13A isolated from the river sediment.</title>
        <authorList>
            <person name="Liu H."/>
            <person name="Li S."/>
            <person name="Mao S."/>
        </authorList>
    </citation>
    <scope>NUCLEOTIDE SEQUENCE [LARGE SCALE GENOMIC DNA]</scope>
    <source>
        <strain evidence="1 2">13A</strain>
    </source>
</reference>
<dbReference type="InterPro" id="IPR007438">
    <property type="entry name" value="DUF488"/>
</dbReference>
<proteinExistence type="predicted"/>
<dbReference type="Pfam" id="PF04343">
    <property type="entry name" value="DUF488"/>
    <property type="match status" value="1"/>
</dbReference>
<comment type="caution">
    <text evidence="1">The sequence shown here is derived from an EMBL/GenBank/DDBJ whole genome shotgun (WGS) entry which is preliminary data.</text>
</comment>
<evidence type="ECO:0000313" key="1">
    <source>
        <dbReference type="EMBL" id="MBZ4039269.1"/>
    </source>
</evidence>
<gene>
    <name evidence="1" type="ORF">K6753_06955</name>
</gene>
<sequence length="181" mass="20367">MATLWTVGHSNRSWDEFLDILRSAGIEAVVDVRRFAGSRRHPHFSGQVMAEELPRADIRYVPMPDLGGRRQASPDSPNDAWRNASFRGYADYMATPPFRQARERLAALAQERRTTVMCAEALWWQCHRGLIADAFKADGWEVVHLMGAGRTDEHPYTSAARLEEGRLVYSAPPAPQAGLFD</sequence>
<evidence type="ECO:0000313" key="2">
    <source>
        <dbReference type="Proteomes" id="UP001430954"/>
    </source>
</evidence>
<accession>A0ABS7T5Y5</accession>
<name>A0ABS7T5Y5_9GAMM</name>
<dbReference type="PANTHER" id="PTHR39337">
    <property type="entry name" value="BLR5642 PROTEIN"/>
    <property type="match status" value="1"/>
</dbReference>
<keyword evidence="2" id="KW-1185">Reference proteome</keyword>
<protein>
    <submittedName>
        <fullName evidence="1">DUF488 domain-containing protein</fullName>
    </submittedName>
</protein>